<evidence type="ECO:0000256" key="3">
    <source>
        <dbReference type="ARBA" id="ARBA00022989"/>
    </source>
</evidence>
<comment type="subcellular location">
    <subcellularLocation>
        <location evidence="1">Membrane</location>
        <topology evidence="1">Multi-pass membrane protein</topology>
    </subcellularLocation>
</comment>
<keyword evidence="9" id="KW-1185">Reference proteome</keyword>
<dbReference type="PANTHER" id="PTHR38480">
    <property type="entry name" value="SLR0254 PROTEIN"/>
    <property type="match status" value="1"/>
</dbReference>
<keyword evidence="2 6" id="KW-0812">Transmembrane</keyword>
<evidence type="ECO:0000313" key="9">
    <source>
        <dbReference type="Proteomes" id="UP000237822"/>
    </source>
</evidence>
<feature type="transmembrane region" description="Helical" evidence="6">
    <location>
        <begin position="38"/>
        <end position="59"/>
    </location>
</feature>
<dbReference type="Proteomes" id="UP000237822">
    <property type="component" value="Unassembled WGS sequence"/>
</dbReference>
<accession>A0A2T0UQF6</accession>
<feature type="compositionally biased region" description="Pro residues" evidence="5">
    <location>
        <begin position="268"/>
        <end position="278"/>
    </location>
</feature>
<organism evidence="8 9">
    <name type="scientific">Knoellia remsis</name>
    <dbReference type="NCBI Taxonomy" id="407159"/>
    <lineage>
        <taxon>Bacteria</taxon>
        <taxon>Bacillati</taxon>
        <taxon>Actinomycetota</taxon>
        <taxon>Actinomycetes</taxon>
        <taxon>Micrococcales</taxon>
        <taxon>Intrasporangiaceae</taxon>
        <taxon>Knoellia</taxon>
    </lineage>
</organism>
<dbReference type="GO" id="GO:0016020">
    <property type="term" value="C:membrane"/>
    <property type="evidence" value="ECO:0007669"/>
    <property type="project" value="UniProtKB-SubCell"/>
</dbReference>
<evidence type="ECO:0000256" key="4">
    <source>
        <dbReference type="ARBA" id="ARBA00023136"/>
    </source>
</evidence>
<dbReference type="InterPro" id="IPR010432">
    <property type="entry name" value="RDD"/>
</dbReference>
<reference evidence="8 9" key="1">
    <citation type="submission" date="2018-03" db="EMBL/GenBank/DDBJ databases">
        <title>Genomic Encyclopedia of Archaeal and Bacterial Type Strains, Phase II (KMG-II): from individual species to whole genera.</title>
        <authorList>
            <person name="Goeker M."/>
        </authorList>
    </citation>
    <scope>NUCLEOTIDE SEQUENCE [LARGE SCALE GENOMIC DNA]</scope>
    <source>
        <strain evidence="8 9">ATCC BAA-1496</strain>
    </source>
</reference>
<evidence type="ECO:0000256" key="5">
    <source>
        <dbReference type="SAM" id="MobiDB-lite"/>
    </source>
</evidence>
<feature type="domain" description="RDD" evidence="7">
    <location>
        <begin position="27"/>
        <end position="155"/>
    </location>
</feature>
<evidence type="ECO:0000256" key="1">
    <source>
        <dbReference type="ARBA" id="ARBA00004141"/>
    </source>
</evidence>
<gene>
    <name evidence="8" type="ORF">BCF74_10880</name>
</gene>
<keyword evidence="4 6" id="KW-0472">Membrane</keyword>
<dbReference type="RefSeq" id="WP_245889252.1">
    <property type="nucleotide sequence ID" value="NZ_PVTI01000008.1"/>
</dbReference>
<evidence type="ECO:0000313" key="8">
    <source>
        <dbReference type="EMBL" id="PRY60134.1"/>
    </source>
</evidence>
<feature type="region of interest" description="Disordered" evidence="5">
    <location>
        <begin position="255"/>
        <end position="278"/>
    </location>
</feature>
<dbReference type="PANTHER" id="PTHR38480:SF1">
    <property type="entry name" value="SLR0254 PROTEIN"/>
    <property type="match status" value="1"/>
</dbReference>
<comment type="caution">
    <text evidence="8">The sequence shown here is derived from an EMBL/GenBank/DDBJ whole genome shotgun (WGS) entry which is preliminary data.</text>
</comment>
<evidence type="ECO:0000259" key="7">
    <source>
        <dbReference type="Pfam" id="PF06271"/>
    </source>
</evidence>
<sequence>MSMDGGYQTYAGEDVVTGEGVSVEVPVASVPSRVAARLIDLLITFVLALFGFFVLGMLVGFASDAVAMAFSILTLVTLTVILPVVFETVTRGRSPGKYALGLTTVRDDGGPITVRHSVIRQLVGFVEFYLLQGAPAIVAAMIHPRAKRLGDMAAGTYVMSLRHKLQLTSPPEAPPALEHWVRSADIGAMPASLTVGIRQFLTRTVDLTPQSRHQLGQQLGAQALQHVSPPPPPGVHPEWVLRAVLAERRRRDLDRMHAEGARSARLLPPDPLEPPRWG</sequence>
<dbReference type="EMBL" id="PVTI01000008">
    <property type="protein sequence ID" value="PRY60134.1"/>
    <property type="molecule type" value="Genomic_DNA"/>
</dbReference>
<keyword evidence="3 6" id="KW-1133">Transmembrane helix</keyword>
<evidence type="ECO:0000256" key="6">
    <source>
        <dbReference type="SAM" id="Phobius"/>
    </source>
</evidence>
<evidence type="ECO:0000256" key="2">
    <source>
        <dbReference type="ARBA" id="ARBA00022692"/>
    </source>
</evidence>
<dbReference type="AlphaFoldDB" id="A0A2T0UQF6"/>
<proteinExistence type="predicted"/>
<protein>
    <submittedName>
        <fullName evidence="8">Putative RDD family membrane protein YckC</fullName>
    </submittedName>
</protein>
<dbReference type="Pfam" id="PF06271">
    <property type="entry name" value="RDD"/>
    <property type="match status" value="1"/>
</dbReference>
<feature type="transmembrane region" description="Helical" evidence="6">
    <location>
        <begin position="65"/>
        <end position="86"/>
    </location>
</feature>
<name>A0A2T0UQF6_9MICO</name>